<reference evidence="5 6" key="1">
    <citation type="submission" date="2014-11" db="EMBL/GenBank/DDBJ databases">
        <title>Genetic blueprint of the zoonotic pathogen Toxocara canis.</title>
        <authorList>
            <person name="Zhu X.-Q."/>
            <person name="Korhonen P.K."/>
            <person name="Cai H."/>
            <person name="Young N.D."/>
            <person name="Nejsum P."/>
            <person name="von Samson-Himmelstjerna G."/>
            <person name="Boag P.R."/>
            <person name="Tan P."/>
            <person name="Li Q."/>
            <person name="Min J."/>
            <person name="Yang Y."/>
            <person name="Wang X."/>
            <person name="Fang X."/>
            <person name="Hall R.S."/>
            <person name="Hofmann A."/>
            <person name="Sternberg P.W."/>
            <person name="Jex A.R."/>
            <person name="Gasser R.B."/>
        </authorList>
    </citation>
    <scope>NUCLEOTIDE SEQUENCE [LARGE SCALE GENOMIC DNA]</scope>
    <source>
        <strain evidence="5">PN_DK_2014</strain>
    </source>
</reference>
<dbReference type="OrthoDB" id="424753at2759"/>
<organism evidence="5 6">
    <name type="scientific">Toxocara canis</name>
    <name type="common">Canine roundworm</name>
    <dbReference type="NCBI Taxonomy" id="6265"/>
    <lineage>
        <taxon>Eukaryota</taxon>
        <taxon>Metazoa</taxon>
        <taxon>Ecdysozoa</taxon>
        <taxon>Nematoda</taxon>
        <taxon>Chromadorea</taxon>
        <taxon>Rhabditida</taxon>
        <taxon>Spirurina</taxon>
        <taxon>Ascaridomorpha</taxon>
        <taxon>Ascaridoidea</taxon>
        <taxon>Toxocaridae</taxon>
        <taxon>Toxocara</taxon>
    </lineage>
</organism>
<dbReference type="EMBL" id="JPKZ01002585">
    <property type="protein sequence ID" value="KHN76020.1"/>
    <property type="molecule type" value="Genomic_DNA"/>
</dbReference>
<evidence type="ECO:0000313" key="5">
    <source>
        <dbReference type="EMBL" id="KHN76020.1"/>
    </source>
</evidence>
<evidence type="ECO:0000256" key="1">
    <source>
        <dbReference type="ARBA" id="ARBA00022737"/>
    </source>
</evidence>
<dbReference type="STRING" id="6265.A0A0B2V4V1"/>
<name>A0A0B2V4V1_TOXCA</name>
<accession>A0A0B2V4V1</accession>
<dbReference type="Gene3D" id="1.10.238.10">
    <property type="entry name" value="EF-hand"/>
    <property type="match status" value="2"/>
</dbReference>
<evidence type="ECO:0000259" key="4">
    <source>
        <dbReference type="PROSITE" id="PS50222"/>
    </source>
</evidence>
<dbReference type="InterPro" id="IPR011992">
    <property type="entry name" value="EF-hand-dom_pair"/>
</dbReference>
<dbReference type="AlphaFoldDB" id="A0A0B2V4V1"/>
<keyword evidence="6" id="KW-1185">Reference proteome</keyword>
<dbReference type="PROSITE" id="PS50222">
    <property type="entry name" value="EF_HAND_2"/>
    <property type="match status" value="3"/>
</dbReference>
<dbReference type="SUPFAM" id="SSF47473">
    <property type="entry name" value="EF-hand"/>
    <property type="match status" value="1"/>
</dbReference>
<gene>
    <name evidence="5" type="ORF">Tcan_18193</name>
</gene>
<feature type="domain" description="EF-hand" evidence="4">
    <location>
        <begin position="194"/>
        <end position="229"/>
    </location>
</feature>
<proteinExistence type="predicted"/>
<feature type="domain" description="EF-hand" evidence="4">
    <location>
        <begin position="155"/>
        <end position="190"/>
    </location>
</feature>
<evidence type="ECO:0000313" key="6">
    <source>
        <dbReference type="Proteomes" id="UP000031036"/>
    </source>
</evidence>
<evidence type="ECO:0000256" key="2">
    <source>
        <dbReference type="ARBA" id="ARBA00022837"/>
    </source>
</evidence>
<comment type="caution">
    <text evidence="5">The sequence shown here is derived from an EMBL/GenBank/DDBJ whole genome shotgun (WGS) entry which is preliminary data.</text>
</comment>
<dbReference type="CDD" id="cd00051">
    <property type="entry name" value="EFh"/>
    <property type="match status" value="1"/>
</dbReference>
<keyword evidence="2" id="KW-0106">Calcium</keyword>
<feature type="region of interest" description="Disordered" evidence="3">
    <location>
        <begin position="71"/>
        <end position="99"/>
    </location>
</feature>
<dbReference type="GO" id="GO:0005509">
    <property type="term" value="F:calcium ion binding"/>
    <property type="evidence" value="ECO:0007669"/>
    <property type="project" value="InterPro"/>
</dbReference>
<feature type="domain" description="EF-hand" evidence="4">
    <location>
        <begin position="119"/>
        <end position="154"/>
    </location>
</feature>
<dbReference type="FunFam" id="1.10.238.10:FF:000355">
    <property type="entry name" value="Uncharacterized calcium-binding protein B0563.7"/>
    <property type="match status" value="1"/>
</dbReference>
<protein>
    <submittedName>
        <fullName evidence="5">Putative calcium-binding protein</fullName>
    </submittedName>
</protein>
<feature type="region of interest" description="Disordered" evidence="3">
    <location>
        <begin position="265"/>
        <end position="310"/>
    </location>
</feature>
<dbReference type="InterPro" id="IPR050145">
    <property type="entry name" value="Centrin_CML-like"/>
</dbReference>
<dbReference type="InterPro" id="IPR002048">
    <property type="entry name" value="EF_hand_dom"/>
</dbReference>
<sequence>MLNGLKWKNAHVIRIEQCESKRFCLMVNEHEVRNANKRLSMTQRLQHARVVALNEKPHAAHSQSVVNKTVASLKETASGRKNSRIGGTQRKRTDSDASHASLYSKDGVVIIDGTEYTKSEVQEYKQLFSMFDTDGSGAIGNDELKQAMMSIGLHTNDQEIDNLICEVDEDGNGEIDFAEFCACMKKSQSLVKTSNEEIVRQCFEIFDQDGNGVITESEFKYVAKEIGGFDEQLAESVFNELDISSNGHLTAEQFATVVDDYLLSNNDDSDNRHQRQPLPQKQEEHDQQRQQTDSVSDDVFSCSGSVSNSP</sequence>
<dbReference type="PROSITE" id="PS00018">
    <property type="entry name" value="EF_HAND_1"/>
    <property type="match status" value="3"/>
</dbReference>
<keyword evidence="1" id="KW-0677">Repeat</keyword>
<dbReference type="InterPro" id="IPR018247">
    <property type="entry name" value="EF_Hand_1_Ca_BS"/>
</dbReference>
<dbReference type="Pfam" id="PF13499">
    <property type="entry name" value="EF-hand_7"/>
    <property type="match status" value="2"/>
</dbReference>
<dbReference type="Proteomes" id="UP000031036">
    <property type="component" value="Unassembled WGS sequence"/>
</dbReference>
<dbReference type="OMA" id="HEVRNAN"/>
<dbReference type="PANTHER" id="PTHR23050">
    <property type="entry name" value="CALCIUM BINDING PROTEIN"/>
    <property type="match status" value="1"/>
</dbReference>
<dbReference type="SMART" id="SM00054">
    <property type="entry name" value="EFh"/>
    <property type="match status" value="4"/>
</dbReference>
<evidence type="ECO:0000256" key="3">
    <source>
        <dbReference type="SAM" id="MobiDB-lite"/>
    </source>
</evidence>